<dbReference type="Pfam" id="PF10105">
    <property type="entry name" value="DUF2344"/>
    <property type="match status" value="1"/>
</dbReference>
<dbReference type="RefSeq" id="WP_023051850.1">
    <property type="nucleotide sequence ID" value="NZ_CP173065.2"/>
</dbReference>
<dbReference type="EMBL" id="AXZF01000111">
    <property type="protein sequence ID" value="ERT67632.1"/>
    <property type="molecule type" value="Genomic_DNA"/>
</dbReference>
<feature type="domain" description="DUF2344" evidence="1">
    <location>
        <begin position="4"/>
        <end position="166"/>
    </location>
</feature>
<proteinExistence type="predicted"/>
<evidence type="ECO:0000313" key="3">
    <source>
        <dbReference type="Proteomes" id="UP000017081"/>
    </source>
</evidence>
<evidence type="ECO:0000313" key="2">
    <source>
        <dbReference type="EMBL" id="ERT67632.1"/>
    </source>
</evidence>
<comment type="caution">
    <text evidence="2">The sequence shown here is derived from an EMBL/GenBank/DDBJ whole genome shotgun (WGS) entry which is preliminary data.</text>
</comment>
<evidence type="ECO:0000259" key="1">
    <source>
        <dbReference type="Pfam" id="PF10105"/>
    </source>
</evidence>
<dbReference type="InterPro" id="IPR018768">
    <property type="entry name" value="DUF2344"/>
</dbReference>
<keyword evidence="3" id="KW-1185">Reference proteome</keyword>
<dbReference type="AlphaFoldDB" id="U7V7H4"/>
<name>U7V7H4_9FUSO</name>
<dbReference type="HOGENOM" id="CLU_083579_1_1_0"/>
<accession>U7V7H4</accession>
<dbReference type="NCBIfam" id="TIGR03936">
    <property type="entry name" value="sam_1_link_chp"/>
    <property type="match status" value="1"/>
</dbReference>
<organism evidence="2 3">
    <name type="scientific">Cetobacterium somerae ATCC BAA-474</name>
    <dbReference type="NCBI Taxonomy" id="1319815"/>
    <lineage>
        <taxon>Bacteria</taxon>
        <taxon>Fusobacteriati</taxon>
        <taxon>Fusobacteriota</taxon>
        <taxon>Fusobacteriia</taxon>
        <taxon>Fusobacteriales</taxon>
        <taxon>Fusobacteriaceae</taxon>
        <taxon>Cetobacterium</taxon>
    </lineage>
</organism>
<dbReference type="GeneID" id="96966405"/>
<dbReference type="Proteomes" id="UP000017081">
    <property type="component" value="Unassembled WGS sequence"/>
</dbReference>
<reference evidence="2 3" key="1">
    <citation type="submission" date="2013-08" db="EMBL/GenBank/DDBJ databases">
        <authorList>
            <person name="Weinstock G."/>
            <person name="Sodergren E."/>
            <person name="Wylie T."/>
            <person name="Fulton L."/>
            <person name="Fulton R."/>
            <person name="Fronick C."/>
            <person name="O'Laughlin M."/>
            <person name="Godfrey J."/>
            <person name="Miner T."/>
            <person name="Herter B."/>
            <person name="Appelbaum E."/>
            <person name="Cordes M."/>
            <person name="Lek S."/>
            <person name="Wollam A."/>
            <person name="Pepin K.H."/>
            <person name="Palsikar V.B."/>
            <person name="Mitreva M."/>
            <person name="Wilson R.K."/>
        </authorList>
    </citation>
    <scope>NUCLEOTIDE SEQUENCE [LARGE SCALE GENOMIC DNA]</scope>
    <source>
        <strain evidence="2 3">ATCC BAA-474</strain>
    </source>
</reference>
<protein>
    <submittedName>
        <fullName evidence="2">Radical SAM-linked protein</fullName>
    </submittedName>
</protein>
<dbReference type="eggNOG" id="COG5011">
    <property type="taxonomic scope" value="Bacteria"/>
</dbReference>
<dbReference type="STRING" id="1319815.HMPREF0202_02318"/>
<gene>
    <name evidence="2" type="ORF">HMPREF0202_02318</name>
</gene>
<sequence>MKKRITFDKYGEMRFISHLDMLRFADRLLKKAHIPMKYTQGFHPRPKISLGNPVSLGTEAFNELMDIELSEMMTNEEVMERMNSAAVPGFKVTKVETIEDKRSIVDVYTNAIFEITGSKSDIDTLETLFNQEEIIERKEKKGKISERNLGERVKDFSRVDDTINLELVNTSPNSFLILAGVDIKDVHIIKKGYKI</sequence>